<dbReference type="Gene3D" id="2.10.70.10">
    <property type="entry name" value="Complement Module, domain 1"/>
    <property type="match status" value="1"/>
</dbReference>
<gene>
    <name evidence="1" type="ORF">RD2015_3986</name>
</gene>
<proteinExistence type="predicted"/>
<dbReference type="RefSeq" id="WP_083525816.1">
    <property type="nucleotide sequence ID" value="NZ_CP013729.1"/>
</dbReference>
<name>A0A0U3N2N7_9BURK</name>
<dbReference type="AlphaFoldDB" id="A0A0U3N2N7"/>
<evidence type="ECO:0000313" key="1">
    <source>
        <dbReference type="EMBL" id="ALV08436.1"/>
    </source>
</evidence>
<organism evidence="1 2">
    <name type="scientific">Roseateles depolymerans</name>
    <dbReference type="NCBI Taxonomy" id="76731"/>
    <lineage>
        <taxon>Bacteria</taxon>
        <taxon>Pseudomonadati</taxon>
        <taxon>Pseudomonadota</taxon>
        <taxon>Betaproteobacteria</taxon>
        <taxon>Burkholderiales</taxon>
        <taxon>Sphaerotilaceae</taxon>
        <taxon>Roseateles</taxon>
    </lineage>
</organism>
<reference evidence="1 2" key="1">
    <citation type="submission" date="2015-12" db="EMBL/GenBank/DDBJ databases">
        <title>Complete genome of Roseateles depolymerans KCTC 42856.</title>
        <authorList>
            <person name="Kim K.M."/>
        </authorList>
    </citation>
    <scope>NUCLEOTIDE SEQUENCE [LARGE SCALE GENOMIC DNA]</scope>
    <source>
        <strain evidence="1 2">KCTC 42856</strain>
    </source>
</reference>
<dbReference type="EMBL" id="CP013729">
    <property type="protein sequence ID" value="ALV08436.1"/>
    <property type="molecule type" value="Genomic_DNA"/>
</dbReference>
<dbReference type="InterPro" id="IPR019600">
    <property type="entry name" value="Hemin_uptake_protein_HemP"/>
</dbReference>
<dbReference type="KEGG" id="rdp:RD2015_3986"/>
<protein>
    <submittedName>
        <fullName evidence="1">Hemin uptake protein HemP</fullName>
    </submittedName>
</protein>
<keyword evidence="2" id="KW-1185">Reference proteome</keyword>
<dbReference type="STRING" id="76731.RD2015_3986"/>
<accession>A0A0U3N2N7</accession>
<sequence>MTAYHPTPTEALSAAALDISTRVAASGSPRHDAASLPQRRRVSSEALLGNEREVEIEHSGQLYRLRLTSLGKLILTK</sequence>
<evidence type="ECO:0000313" key="2">
    <source>
        <dbReference type="Proteomes" id="UP000060699"/>
    </source>
</evidence>
<dbReference type="Pfam" id="PF10636">
    <property type="entry name" value="hemP"/>
    <property type="match status" value="1"/>
</dbReference>
<dbReference type="OrthoDB" id="5348353at2"/>
<dbReference type="Proteomes" id="UP000060699">
    <property type="component" value="Chromosome"/>
</dbReference>